<feature type="region of interest" description="Disordered" evidence="1">
    <location>
        <begin position="573"/>
        <end position="628"/>
    </location>
</feature>
<proteinExistence type="predicted"/>
<feature type="region of interest" description="Disordered" evidence="1">
    <location>
        <begin position="676"/>
        <end position="712"/>
    </location>
</feature>
<feature type="region of interest" description="Disordered" evidence="1">
    <location>
        <begin position="1"/>
        <end position="27"/>
    </location>
</feature>
<gene>
    <name evidence="2" type="ORF">R5R35_009409</name>
</gene>
<feature type="region of interest" description="Disordered" evidence="1">
    <location>
        <begin position="850"/>
        <end position="879"/>
    </location>
</feature>
<comment type="caution">
    <text evidence="2">The sequence shown here is derived from an EMBL/GenBank/DDBJ whole genome shotgun (WGS) entry which is preliminary data.</text>
</comment>
<dbReference type="AlphaFoldDB" id="A0AAN9VZ53"/>
<feature type="compositionally biased region" description="Basic and acidic residues" evidence="1">
    <location>
        <begin position="345"/>
        <end position="361"/>
    </location>
</feature>
<name>A0AAN9VZ53_9ORTH</name>
<evidence type="ECO:0000313" key="3">
    <source>
        <dbReference type="Proteomes" id="UP001378592"/>
    </source>
</evidence>
<feature type="region of interest" description="Disordered" evidence="1">
    <location>
        <begin position="78"/>
        <end position="125"/>
    </location>
</feature>
<feature type="region of interest" description="Disordered" evidence="1">
    <location>
        <begin position="262"/>
        <end position="405"/>
    </location>
</feature>
<evidence type="ECO:0000256" key="1">
    <source>
        <dbReference type="SAM" id="MobiDB-lite"/>
    </source>
</evidence>
<feature type="compositionally biased region" description="Basic and acidic residues" evidence="1">
    <location>
        <begin position="587"/>
        <end position="598"/>
    </location>
</feature>
<feature type="compositionally biased region" description="Polar residues" evidence="1">
    <location>
        <begin position="388"/>
        <end position="405"/>
    </location>
</feature>
<evidence type="ECO:0000313" key="2">
    <source>
        <dbReference type="EMBL" id="KAK7865983.1"/>
    </source>
</evidence>
<protein>
    <submittedName>
        <fullName evidence="2">Uncharacterized protein</fullName>
    </submittedName>
</protein>
<reference evidence="2 3" key="1">
    <citation type="submission" date="2024-03" db="EMBL/GenBank/DDBJ databases">
        <title>The genome assembly and annotation of the cricket Gryllus longicercus Weissman &amp; Gray.</title>
        <authorList>
            <person name="Szrajer S."/>
            <person name="Gray D."/>
            <person name="Ylla G."/>
        </authorList>
    </citation>
    <scope>NUCLEOTIDE SEQUENCE [LARGE SCALE GENOMIC DNA]</scope>
    <source>
        <strain evidence="2">DAG 2021-001</strain>
        <tissue evidence="2">Whole body minus gut</tissue>
    </source>
</reference>
<feature type="compositionally biased region" description="Polar residues" evidence="1">
    <location>
        <begin position="573"/>
        <end position="586"/>
    </location>
</feature>
<sequence length="995" mass="109949">MKSSSSGKNLCKLPNHNYQSHHSPRKLTRTLSLRSTAEDKLFCNSPVEENIYNKYSDGFLSDKHHQNIDLQLPSEAISTTPSGYKREKLRSSSRQNLTSLSRDFKTPDTPSGYILPPLPQSSIPETKCNSIPRPTHVSRIPGQERFNKGVTKNMRIDSYQPQPKHSSSLPSIVEGPKSLKYKGTMTSGNLSLNSTESQGAYSPACSSDIKKISDQKLNNSEYSVNNTSLINKNAQSPECKSELKALQNICDGDECTKNNKIISSQHKDTQSSRTMNSTVSSQSRSLKPGKQSLIPKSSSGSKQGKDNGSASVIESTDKEDGTVQKRRISRFLRPDFFDTPPEESTYVKEREAKKAAEAEIKKAKRLARRTSSMRETSNNKTDTHDKNNSNIPERSMSLSKNDNKTGNTFHKSSEIHLANMENHNEKIKPNPKISKNPLSHSDDKCNKNQTWNSAQKGDVLRTSGSGLCASAKSRVGKAISSLQEHNFTPWDKKIVATESTYLKRAVSVDDVSLKSQSSLIKTNPKLGRKISSVLGLFSKMDNPALENQYLSNTSQVQNDGEIAKSYCDQIHSQNEVKTSVPSSNSSEKGKNKVEEKKQPFGSNFSIGEAENGIKNMKQPKSLKDSKNKVDLKKNNKKVAAQVISDALCITKDPSKKTLNSNPPDFKSTIASTEKIQAHKGNAPHEQDVNKDFLPSNSSRLPAHPDESSNISKYITDNKLSGPKISSVDNENCEQLSLLVYKESSLPETNDSKYFSKVPSINSENSPADETESVDSWCASSDIDAQENLGLPGDDDDKESESVEDRIRRKSFYSRFNDVKKKGRKKSSQFLKDCRTTLLPTNYHKNDNQAFLPQGSNTGAVSKKLPVPSHTTETHKDLEDTNNLSLSSQQNSMPESNNTNELCSLEGKEMSFEKNRILDNVSNAANENTSNTRALLRPAAFAQSVLKKTPSVKGKTQTQHQDGSTLIPKLSNPVSGASNTVLTSENTKQKEEMTTS</sequence>
<feature type="region of interest" description="Disordered" evidence="1">
    <location>
        <begin position="946"/>
        <end position="995"/>
    </location>
</feature>
<feature type="compositionally biased region" description="Basic and acidic residues" evidence="1">
    <location>
        <begin position="986"/>
        <end position="995"/>
    </location>
</feature>
<feature type="compositionally biased region" description="Polar residues" evidence="1">
    <location>
        <begin position="953"/>
        <end position="963"/>
    </location>
</feature>
<keyword evidence="3" id="KW-1185">Reference proteome</keyword>
<feature type="region of interest" description="Disordered" evidence="1">
    <location>
        <begin position="424"/>
        <end position="450"/>
    </location>
</feature>
<feature type="compositionally biased region" description="Polar residues" evidence="1">
    <location>
        <begin position="971"/>
        <end position="985"/>
    </location>
</feature>
<feature type="compositionally biased region" description="Polar residues" evidence="1">
    <location>
        <begin position="271"/>
        <end position="285"/>
    </location>
</feature>
<organism evidence="2 3">
    <name type="scientific">Gryllus longicercus</name>
    <dbReference type="NCBI Taxonomy" id="2509291"/>
    <lineage>
        <taxon>Eukaryota</taxon>
        <taxon>Metazoa</taxon>
        <taxon>Ecdysozoa</taxon>
        <taxon>Arthropoda</taxon>
        <taxon>Hexapoda</taxon>
        <taxon>Insecta</taxon>
        <taxon>Pterygota</taxon>
        <taxon>Neoptera</taxon>
        <taxon>Polyneoptera</taxon>
        <taxon>Orthoptera</taxon>
        <taxon>Ensifera</taxon>
        <taxon>Gryllidea</taxon>
        <taxon>Grylloidea</taxon>
        <taxon>Gryllidae</taxon>
        <taxon>Gryllinae</taxon>
        <taxon>Gryllus</taxon>
    </lineage>
</organism>
<feature type="compositionally biased region" description="Polar residues" evidence="1">
    <location>
        <begin position="92"/>
        <end position="101"/>
    </location>
</feature>
<dbReference type="Proteomes" id="UP001378592">
    <property type="component" value="Unassembled WGS sequence"/>
</dbReference>
<feature type="compositionally biased region" description="Polar residues" evidence="1">
    <location>
        <begin position="294"/>
        <end position="314"/>
    </location>
</feature>
<feature type="compositionally biased region" description="Polar residues" evidence="1">
    <location>
        <begin position="850"/>
        <end position="859"/>
    </location>
</feature>
<accession>A0AAN9VZ53</accession>
<feature type="region of interest" description="Disordered" evidence="1">
    <location>
        <begin position="784"/>
        <end position="804"/>
    </location>
</feature>
<dbReference type="EMBL" id="JAZDUA010000159">
    <property type="protein sequence ID" value="KAK7865983.1"/>
    <property type="molecule type" value="Genomic_DNA"/>
</dbReference>